<dbReference type="Pfam" id="PF07799">
    <property type="entry name" value="DUF1643"/>
    <property type="match status" value="1"/>
</dbReference>
<dbReference type="EMBL" id="MZGX01000001">
    <property type="protein sequence ID" value="OPX46369.1"/>
    <property type="molecule type" value="Genomic_DNA"/>
</dbReference>
<sequence>MNKGAIIDETGKYRYLLWRIWDETKPLAVFIMLNPSTADAEEDDPTIRRCMNYARSWGYGGIKVVNLFAYRATNPKELTKVIDPVGPENHGHVIKAINGAEIVIAAWGTKGNYMSMQSSIIQLLKTTPKLHYLGITKDGYPKHPLYLKADLKPVKWAI</sequence>
<organism evidence="1 2">
    <name type="scientific">Ruminiclostridium hungatei</name>
    <name type="common">Clostridium hungatei</name>
    <dbReference type="NCBI Taxonomy" id="48256"/>
    <lineage>
        <taxon>Bacteria</taxon>
        <taxon>Bacillati</taxon>
        <taxon>Bacillota</taxon>
        <taxon>Clostridia</taxon>
        <taxon>Eubacteriales</taxon>
        <taxon>Oscillospiraceae</taxon>
        <taxon>Ruminiclostridium</taxon>
    </lineage>
</organism>
<dbReference type="AlphaFoldDB" id="A0A1V4SR43"/>
<dbReference type="OrthoDB" id="9807577at2"/>
<reference evidence="1 2" key="1">
    <citation type="submission" date="2017-03" db="EMBL/GenBank/DDBJ databases">
        <title>Genome sequence of Clostridium hungatei DSM 14427.</title>
        <authorList>
            <person name="Poehlein A."/>
            <person name="Daniel R."/>
        </authorList>
    </citation>
    <scope>NUCLEOTIDE SEQUENCE [LARGE SCALE GENOMIC DNA]</scope>
    <source>
        <strain evidence="1 2">DSM 14427</strain>
    </source>
</reference>
<evidence type="ECO:0008006" key="3">
    <source>
        <dbReference type="Google" id="ProtNLM"/>
    </source>
</evidence>
<dbReference type="InterPro" id="IPR012441">
    <property type="entry name" value="DUF1643"/>
</dbReference>
<comment type="caution">
    <text evidence="1">The sequence shown here is derived from an EMBL/GenBank/DDBJ whole genome shotgun (WGS) entry which is preliminary data.</text>
</comment>
<dbReference type="Proteomes" id="UP000191554">
    <property type="component" value="Unassembled WGS sequence"/>
</dbReference>
<proteinExistence type="predicted"/>
<evidence type="ECO:0000313" key="2">
    <source>
        <dbReference type="Proteomes" id="UP000191554"/>
    </source>
</evidence>
<dbReference type="STRING" id="48256.CLHUN_01850"/>
<keyword evidence="2" id="KW-1185">Reference proteome</keyword>
<accession>A0A1V4SR43</accession>
<evidence type="ECO:0000313" key="1">
    <source>
        <dbReference type="EMBL" id="OPX46369.1"/>
    </source>
</evidence>
<protein>
    <recommendedName>
        <fullName evidence="3">DUF1643 domain-containing protein</fullName>
    </recommendedName>
</protein>
<name>A0A1V4SR43_RUMHU</name>
<gene>
    <name evidence="1" type="ORF">CLHUN_01850</name>
</gene>
<dbReference type="RefSeq" id="WP_080062686.1">
    <property type="nucleotide sequence ID" value="NZ_MZGX01000001.1"/>
</dbReference>